<sequence length="367" mass="41130">MLARLFLITSFFLPLLVSAHSAFWHPSMFGFDVVAETFDYDNRPVVPIKNMEFNKWWFHNHLDHPPQPGVFFELPAGQAATAEIACNKGATSYFNSSEGGDIRDPNNPNNVCPNSPTTAYHTNGLDDVAGCALAISYTSDERAIQPKDFTVFSVNQTCVWTRFTDFHVPARMPACPPGGCLCAFFWVHNADSGGEENYMNGFRCNVTGSVSDVPLATPKVPRRCGSDDANRKAFDVPSNCTYSAKQPFYWFNNERNNMFEGDYSPPTYGDRYNFLDGAQDDIFEDSYDDLPDPSPTSALPILSNITDQLTASLSNLPSLLDLTDSLARRNFDNSTEYRALVTSRERRRRPRRYSTPSRLAHSQVVSK</sequence>
<evidence type="ECO:0000256" key="4">
    <source>
        <dbReference type="ARBA" id="ARBA00022723"/>
    </source>
</evidence>
<keyword evidence="10" id="KW-0325">Glycoprotein</keyword>
<feature type="region of interest" description="Disordered" evidence="12">
    <location>
        <begin position="342"/>
        <end position="367"/>
    </location>
</feature>
<dbReference type="Proteomes" id="UP000054007">
    <property type="component" value="Unassembled WGS sequence"/>
</dbReference>
<comment type="similarity">
    <text evidence="11">Belongs to the polysaccharide monooxygenase AA14 family.</text>
</comment>
<evidence type="ECO:0000256" key="6">
    <source>
        <dbReference type="ARBA" id="ARBA00023002"/>
    </source>
</evidence>
<keyword evidence="3" id="KW-0964">Secreted</keyword>
<dbReference type="AlphaFoldDB" id="A0A0D7BGF3"/>
<reference evidence="14 15" key="1">
    <citation type="journal article" date="2015" name="Fungal Genet. Biol.">
        <title>Evolution of novel wood decay mechanisms in Agaricales revealed by the genome sequences of Fistulina hepatica and Cylindrobasidium torrendii.</title>
        <authorList>
            <person name="Floudas D."/>
            <person name="Held B.W."/>
            <person name="Riley R."/>
            <person name="Nagy L.G."/>
            <person name="Koehler G."/>
            <person name="Ransdell A.S."/>
            <person name="Younus H."/>
            <person name="Chow J."/>
            <person name="Chiniquy J."/>
            <person name="Lipzen A."/>
            <person name="Tritt A."/>
            <person name="Sun H."/>
            <person name="Haridas S."/>
            <person name="LaButti K."/>
            <person name="Ohm R.A."/>
            <person name="Kues U."/>
            <person name="Blanchette R.A."/>
            <person name="Grigoriev I.V."/>
            <person name="Minto R.E."/>
            <person name="Hibbett D.S."/>
        </authorList>
    </citation>
    <scope>NUCLEOTIDE SEQUENCE [LARGE SCALE GENOMIC DNA]</scope>
    <source>
        <strain evidence="14 15">FP15055 ss-10</strain>
    </source>
</reference>
<evidence type="ECO:0000256" key="3">
    <source>
        <dbReference type="ARBA" id="ARBA00022525"/>
    </source>
</evidence>
<keyword evidence="6" id="KW-0560">Oxidoreductase</keyword>
<gene>
    <name evidence="14" type="ORF">CYLTODRAFT_489554</name>
</gene>
<comment type="cofactor">
    <cofactor evidence="1">
        <name>Cu(2+)</name>
        <dbReference type="ChEBI" id="CHEBI:29036"/>
    </cofactor>
</comment>
<dbReference type="OrthoDB" id="2019572at2759"/>
<protein>
    <recommendedName>
        <fullName evidence="16">Lytic polysaccharide monooxygenase</fullName>
    </recommendedName>
</protein>
<evidence type="ECO:0000256" key="2">
    <source>
        <dbReference type="ARBA" id="ARBA00004613"/>
    </source>
</evidence>
<evidence type="ECO:0000256" key="10">
    <source>
        <dbReference type="ARBA" id="ARBA00023180"/>
    </source>
</evidence>
<feature type="signal peptide" evidence="13">
    <location>
        <begin position="1"/>
        <end position="19"/>
    </location>
</feature>
<organism evidence="14 15">
    <name type="scientific">Cylindrobasidium torrendii FP15055 ss-10</name>
    <dbReference type="NCBI Taxonomy" id="1314674"/>
    <lineage>
        <taxon>Eukaryota</taxon>
        <taxon>Fungi</taxon>
        <taxon>Dikarya</taxon>
        <taxon>Basidiomycota</taxon>
        <taxon>Agaricomycotina</taxon>
        <taxon>Agaricomycetes</taxon>
        <taxon>Agaricomycetidae</taxon>
        <taxon>Agaricales</taxon>
        <taxon>Marasmiineae</taxon>
        <taxon>Physalacriaceae</taxon>
        <taxon>Cylindrobasidium</taxon>
    </lineage>
</organism>
<name>A0A0D7BGF3_9AGAR</name>
<evidence type="ECO:0000313" key="15">
    <source>
        <dbReference type="Proteomes" id="UP000054007"/>
    </source>
</evidence>
<evidence type="ECO:0000256" key="11">
    <source>
        <dbReference type="ARBA" id="ARBA00046340"/>
    </source>
</evidence>
<keyword evidence="7" id="KW-0186">Copper</keyword>
<evidence type="ECO:0008006" key="16">
    <source>
        <dbReference type="Google" id="ProtNLM"/>
    </source>
</evidence>
<keyword evidence="4" id="KW-0479">Metal-binding</keyword>
<evidence type="ECO:0000256" key="7">
    <source>
        <dbReference type="ARBA" id="ARBA00023008"/>
    </source>
</evidence>
<evidence type="ECO:0000256" key="1">
    <source>
        <dbReference type="ARBA" id="ARBA00001973"/>
    </source>
</evidence>
<accession>A0A0D7BGF3</accession>
<evidence type="ECO:0000256" key="12">
    <source>
        <dbReference type="SAM" id="MobiDB-lite"/>
    </source>
</evidence>
<dbReference type="GO" id="GO:0004497">
    <property type="term" value="F:monooxygenase activity"/>
    <property type="evidence" value="ECO:0007669"/>
    <property type="project" value="UniProtKB-KW"/>
</dbReference>
<evidence type="ECO:0000256" key="9">
    <source>
        <dbReference type="ARBA" id="ARBA00023157"/>
    </source>
</evidence>
<dbReference type="Pfam" id="PF22810">
    <property type="entry name" value="LPMO_AA14"/>
    <property type="match status" value="1"/>
</dbReference>
<keyword evidence="9" id="KW-1015">Disulfide bond</keyword>
<keyword evidence="8" id="KW-0503">Monooxygenase</keyword>
<proteinExistence type="inferred from homology"/>
<feature type="chain" id="PRO_5002317178" description="Lytic polysaccharide monooxygenase" evidence="13">
    <location>
        <begin position="20"/>
        <end position="367"/>
    </location>
</feature>
<dbReference type="STRING" id="1314674.A0A0D7BGF3"/>
<keyword evidence="15" id="KW-1185">Reference proteome</keyword>
<comment type="subcellular location">
    <subcellularLocation>
        <location evidence="2">Secreted</location>
    </subcellularLocation>
</comment>
<evidence type="ECO:0000256" key="5">
    <source>
        <dbReference type="ARBA" id="ARBA00022729"/>
    </source>
</evidence>
<dbReference type="GO" id="GO:0046872">
    <property type="term" value="F:metal ion binding"/>
    <property type="evidence" value="ECO:0007669"/>
    <property type="project" value="UniProtKB-KW"/>
</dbReference>
<dbReference type="Gene3D" id="2.70.50.70">
    <property type="match status" value="1"/>
</dbReference>
<keyword evidence="5 13" id="KW-0732">Signal</keyword>
<evidence type="ECO:0000313" key="14">
    <source>
        <dbReference type="EMBL" id="KIY68736.1"/>
    </source>
</evidence>
<dbReference type="EMBL" id="KN880497">
    <property type="protein sequence ID" value="KIY68736.1"/>
    <property type="molecule type" value="Genomic_DNA"/>
</dbReference>
<evidence type="ECO:0000256" key="13">
    <source>
        <dbReference type="SAM" id="SignalP"/>
    </source>
</evidence>
<evidence type="ECO:0000256" key="8">
    <source>
        <dbReference type="ARBA" id="ARBA00023033"/>
    </source>
</evidence>
<dbReference type="InterPro" id="IPR054497">
    <property type="entry name" value="LPMO_AA14"/>
</dbReference>
<dbReference type="GO" id="GO:0005576">
    <property type="term" value="C:extracellular region"/>
    <property type="evidence" value="ECO:0007669"/>
    <property type="project" value="UniProtKB-SubCell"/>
</dbReference>